<name>A0A366XSL8_9BACI</name>
<proteinExistence type="predicted"/>
<evidence type="ECO:0000313" key="2">
    <source>
        <dbReference type="Proteomes" id="UP000253314"/>
    </source>
</evidence>
<keyword evidence="2" id="KW-1185">Reference proteome</keyword>
<dbReference type="Pfam" id="PF08863">
    <property type="entry name" value="YolD"/>
    <property type="match status" value="1"/>
</dbReference>
<dbReference type="Proteomes" id="UP000253314">
    <property type="component" value="Unassembled WGS sequence"/>
</dbReference>
<protein>
    <recommendedName>
        <fullName evidence="3">YolD-like family protein</fullName>
    </recommendedName>
</protein>
<organism evidence="1 2">
    <name type="scientific">Bacillus taeanensis</name>
    <dbReference type="NCBI Taxonomy" id="273032"/>
    <lineage>
        <taxon>Bacteria</taxon>
        <taxon>Bacillati</taxon>
        <taxon>Bacillota</taxon>
        <taxon>Bacilli</taxon>
        <taxon>Bacillales</taxon>
        <taxon>Bacillaceae</taxon>
        <taxon>Bacillus</taxon>
    </lineage>
</organism>
<sequence>MILKKIIKNGLITINYYKDGVLNNCQGYVHNLDLAEQTISLKDQQNNTLLIHLSKIIEVY</sequence>
<dbReference type="RefSeq" id="WP_113807146.1">
    <property type="nucleotide sequence ID" value="NZ_QOCW01000019.1"/>
</dbReference>
<gene>
    <name evidence="1" type="ORF">DS031_16380</name>
</gene>
<dbReference type="AlphaFoldDB" id="A0A366XSL8"/>
<dbReference type="InterPro" id="IPR014962">
    <property type="entry name" value="YolD"/>
</dbReference>
<dbReference type="OrthoDB" id="2937497at2"/>
<reference evidence="1 2" key="1">
    <citation type="submission" date="2018-07" db="EMBL/GenBank/DDBJ databases">
        <title>Lottiidibacillus patelloidae gen. nov., sp. nov., isolated from the intestinal tract of a marine limpet and the reclassification of B. taeanensis BH030017T, B. algicola KMM 3737T and B. hwajinpoensis SW-72T as genus Lottiidibacillus.</title>
        <authorList>
            <person name="Liu R."/>
            <person name="Huang Z."/>
        </authorList>
    </citation>
    <scope>NUCLEOTIDE SEQUENCE [LARGE SCALE GENOMIC DNA]</scope>
    <source>
        <strain evidence="1 2">BH030017</strain>
    </source>
</reference>
<evidence type="ECO:0000313" key="1">
    <source>
        <dbReference type="EMBL" id="RBW68548.1"/>
    </source>
</evidence>
<comment type="caution">
    <text evidence="1">The sequence shown here is derived from an EMBL/GenBank/DDBJ whole genome shotgun (WGS) entry which is preliminary data.</text>
</comment>
<dbReference type="EMBL" id="QOCW01000019">
    <property type="protein sequence ID" value="RBW68548.1"/>
    <property type="molecule type" value="Genomic_DNA"/>
</dbReference>
<accession>A0A366XSL8</accession>
<evidence type="ECO:0008006" key="3">
    <source>
        <dbReference type="Google" id="ProtNLM"/>
    </source>
</evidence>